<evidence type="ECO:0000313" key="2">
    <source>
        <dbReference type="Proteomes" id="UP000198211"/>
    </source>
</evidence>
<keyword evidence="2" id="KW-1185">Reference proteome</keyword>
<accession>A0A225VKT3</accession>
<organism evidence="1 2">
    <name type="scientific">Phytophthora megakarya</name>
    <dbReference type="NCBI Taxonomy" id="4795"/>
    <lineage>
        <taxon>Eukaryota</taxon>
        <taxon>Sar</taxon>
        <taxon>Stramenopiles</taxon>
        <taxon>Oomycota</taxon>
        <taxon>Peronosporomycetes</taxon>
        <taxon>Peronosporales</taxon>
        <taxon>Peronosporaceae</taxon>
        <taxon>Phytophthora</taxon>
    </lineage>
</organism>
<proteinExistence type="predicted"/>
<gene>
    <name evidence="1" type="ORF">PHMEG_00021770</name>
</gene>
<dbReference type="Proteomes" id="UP000198211">
    <property type="component" value="Unassembled WGS sequence"/>
</dbReference>
<name>A0A225VKT3_9STRA</name>
<sequence>MEQRVVTGKSTFVIVCSAIVYLNTTPEFPQHSLGRYGHGSASDRMFVTIDSAQFVTSRAASSISTTESQVPSVSAMQGELYVWDGSFHCVPKAAFVNGYSCLAVLLRWDPPLRLLTKHYVSSSLKKVRLSELRLGLLFEQLKSRLPFVAMSNKGEVVERISGRGARLLMKH</sequence>
<comment type="caution">
    <text evidence="1">The sequence shown here is derived from an EMBL/GenBank/DDBJ whole genome shotgun (WGS) entry which is preliminary data.</text>
</comment>
<dbReference type="AlphaFoldDB" id="A0A225VKT3"/>
<reference evidence="2" key="1">
    <citation type="submission" date="2017-03" db="EMBL/GenBank/DDBJ databases">
        <title>Phytopthora megakarya and P. palmivora, two closely related causual agents of cacao black pod achieved similar genome size and gene model numbers by different mechanisms.</title>
        <authorList>
            <person name="Ali S."/>
            <person name="Shao J."/>
            <person name="Larry D.J."/>
            <person name="Kronmiller B."/>
            <person name="Shen D."/>
            <person name="Strem M.D."/>
            <person name="Melnick R.L."/>
            <person name="Guiltinan M.J."/>
            <person name="Tyler B.M."/>
            <person name="Meinhardt L.W."/>
            <person name="Bailey B.A."/>
        </authorList>
    </citation>
    <scope>NUCLEOTIDE SEQUENCE [LARGE SCALE GENOMIC DNA]</scope>
    <source>
        <strain evidence="2">zdho120</strain>
    </source>
</reference>
<evidence type="ECO:0000313" key="1">
    <source>
        <dbReference type="EMBL" id="OWZ06033.1"/>
    </source>
</evidence>
<protein>
    <submittedName>
        <fullName evidence="1">Uncharacterized protein</fullName>
    </submittedName>
</protein>
<dbReference type="EMBL" id="NBNE01004145">
    <property type="protein sequence ID" value="OWZ06033.1"/>
    <property type="molecule type" value="Genomic_DNA"/>
</dbReference>